<evidence type="ECO:0000313" key="17">
    <source>
        <dbReference type="EMBL" id="QQP31421.1"/>
    </source>
</evidence>
<dbReference type="PROSITE" id="PS00086">
    <property type="entry name" value="CYTOCHROME_P450"/>
    <property type="match status" value="1"/>
</dbReference>
<reference evidence="18" key="1">
    <citation type="submission" date="2021-01" db="EMBL/GenBank/DDBJ databases">
        <title>Caligus Genome Assembly.</title>
        <authorList>
            <person name="Gallardo-Escarate C."/>
        </authorList>
    </citation>
    <scope>NUCLEOTIDE SEQUENCE [LARGE SCALE GENOMIC DNA]</scope>
</reference>
<dbReference type="OrthoDB" id="3934656at2759"/>
<evidence type="ECO:0000256" key="5">
    <source>
        <dbReference type="ARBA" id="ARBA00010617"/>
    </source>
</evidence>
<feature type="transmembrane region" description="Helical" evidence="16">
    <location>
        <begin position="23"/>
        <end position="44"/>
    </location>
</feature>
<evidence type="ECO:0000256" key="14">
    <source>
        <dbReference type="PIRSR" id="PIRSR602401-1"/>
    </source>
</evidence>
<keyword evidence="10 15" id="KW-0560">Oxidoreductase</keyword>
<dbReference type="GO" id="GO:0016712">
    <property type="term" value="F:oxidoreductase activity, acting on paired donors, with incorporation or reduction of molecular oxygen, reduced flavin or flavoprotein as one donor, and incorporation of one atom of oxygen"/>
    <property type="evidence" value="ECO:0007669"/>
    <property type="project" value="TreeGrafter"/>
</dbReference>
<evidence type="ECO:0000256" key="12">
    <source>
        <dbReference type="ARBA" id="ARBA00023033"/>
    </source>
</evidence>
<evidence type="ECO:0000256" key="9">
    <source>
        <dbReference type="ARBA" id="ARBA00022848"/>
    </source>
</evidence>
<proteinExistence type="inferred from homology"/>
<evidence type="ECO:0000256" key="16">
    <source>
        <dbReference type="SAM" id="Phobius"/>
    </source>
</evidence>
<accession>A0A7T8JSC4</accession>
<comment type="cofactor">
    <cofactor evidence="1 14">
        <name>heme</name>
        <dbReference type="ChEBI" id="CHEBI:30413"/>
    </cofactor>
</comment>
<evidence type="ECO:0000256" key="11">
    <source>
        <dbReference type="ARBA" id="ARBA00023004"/>
    </source>
</evidence>
<dbReference type="Pfam" id="PF00067">
    <property type="entry name" value="p450"/>
    <property type="match status" value="1"/>
</dbReference>
<evidence type="ECO:0000256" key="15">
    <source>
        <dbReference type="RuleBase" id="RU000461"/>
    </source>
</evidence>
<dbReference type="PRINTS" id="PR00385">
    <property type="entry name" value="P450"/>
</dbReference>
<dbReference type="InterPro" id="IPR001128">
    <property type="entry name" value="Cyt_P450"/>
</dbReference>
<keyword evidence="6 14" id="KW-0349">Heme</keyword>
<evidence type="ECO:0000313" key="18">
    <source>
        <dbReference type="Proteomes" id="UP000595437"/>
    </source>
</evidence>
<dbReference type="InterPro" id="IPR017972">
    <property type="entry name" value="Cyt_P450_CS"/>
</dbReference>
<keyword evidence="16" id="KW-0812">Transmembrane</keyword>
<dbReference type="AlphaFoldDB" id="A0A7T8JSC4"/>
<keyword evidence="9" id="KW-0492">Microsome</keyword>
<dbReference type="GO" id="GO:0005506">
    <property type="term" value="F:iron ion binding"/>
    <property type="evidence" value="ECO:0007669"/>
    <property type="project" value="InterPro"/>
</dbReference>
<dbReference type="GO" id="GO:0006082">
    <property type="term" value="P:organic acid metabolic process"/>
    <property type="evidence" value="ECO:0007669"/>
    <property type="project" value="TreeGrafter"/>
</dbReference>
<dbReference type="PRINTS" id="PR00463">
    <property type="entry name" value="EP450I"/>
</dbReference>
<evidence type="ECO:0000256" key="10">
    <source>
        <dbReference type="ARBA" id="ARBA00023002"/>
    </source>
</evidence>
<dbReference type="GO" id="GO:0005789">
    <property type="term" value="C:endoplasmic reticulum membrane"/>
    <property type="evidence" value="ECO:0007669"/>
    <property type="project" value="UniProtKB-SubCell"/>
</dbReference>
<keyword evidence="8" id="KW-0256">Endoplasmic reticulum</keyword>
<comment type="function">
    <text evidence="2">May be involved in the metabolism of insect hormones and in the breakdown of synthetic insecticides.</text>
</comment>
<dbReference type="Proteomes" id="UP000595437">
    <property type="component" value="Chromosome 21"/>
</dbReference>
<dbReference type="FunFam" id="1.10.630.10:FF:000238">
    <property type="entry name" value="Cytochrome P450 2A6"/>
    <property type="match status" value="1"/>
</dbReference>
<comment type="similarity">
    <text evidence="5 15">Belongs to the cytochrome P450 family.</text>
</comment>
<dbReference type="SUPFAM" id="SSF48264">
    <property type="entry name" value="Cytochrome P450"/>
    <property type="match status" value="1"/>
</dbReference>
<dbReference type="Gene3D" id="1.10.630.10">
    <property type="entry name" value="Cytochrome P450"/>
    <property type="match status" value="1"/>
</dbReference>
<evidence type="ECO:0000256" key="13">
    <source>
        <dbReference type="ARBA" id="ARBA00023136"/>
    </source>
</evidence>
<dbReference type="GO" id="GO:0008395">
    <property type="term" value="F:steroid hydroxylase activity"/>
    <property type="evidence" value="ECO:0007669"/>
    <property type="project" value="TreeGrafter"/>
</dbReference>
<protein>
    <submittedName>
        <fullName evidence="17">Cytochrome P450 CYP3029A1</fullName>
    </submittedName>
</protein>
<evidence type="ECO:0000256" key="6">
    <source>
        <dbReference type="ARBA" id="ARBA00022617"/>
    </source>
</evidence>
<dbReference type="InterPro" id="IPR036396">
    <property type="entry name" value="Cyt_P450_sf"/>
</dbReference>
<keyword evidence="11 14" id="KW-0408">Iron</keyword>
<keyword evidence="12 15" id="KW-0503">Monooxygenase</keyword>
<keyword evidence="18" id="KW-1185">Reference proteome</keyword>
<dbReference type="PANTHER" id="PTHR24300:SF403">
    <property type="entry name" value="CYTOCHROME P450 306A1"/>
    <property type="match status" value="1"/>
</dbReference>
<keyword evidence="16" id="KW-1133">Transmembrane helix</keyword>
<evidence type="ECO:0000256" key="4">
    <source>
        <dbReference type="ARBA" id="ARBA00004406"/>
    </source>
</evidence>
<evidence type="ECO:0000256" key="2">
    <source>
        <dbReference type="ARBA" id="ARBA00003690"/>
    </source>
</evidence>
<keyword evidence="7 14" id="KW-0479">Metal-binding</keyword>
<evidence type="ECO:0000256" key="7">
    <source>
        <dbReference type="ARBA" id="ARBA00022723"/>
    </source>
</evidence>
<gene>
    <name evidence="17" type="ORF">FKW44_025030</name>
</gene>
<sequence>ERSNIRRSSTHLTRQSFDRSQRITNMNSVTLVSIALAAAAAFWLEKYLRAKKDNRSSIKCLPPGPTGLPLIGYLPFLNPFSLGESFKRLAIKYGSVFSLSVGTEHAVVLNDYESIKSVFSRPEFNNRPDTFMFRYFSLGEHGVASSSGPHWKEQRKFVTKHLKSLTHRSNIQDEILDEVKVLWEGLMSLQIKYLNVSVSNIVWSTISGQRASPDDSNFKSLIESVNKCIQFASTSGILLFMPWLLNYLPESLFNIDIMSKLREKTFSYIENIISEHQALDPEGSQDSDLVYAFLKEMRLRKESSFTKKQLLVLCSELFGAGGEPTSVSLKWALRLLALNPELTRRAQKEIDESIGKDRFITYEDKTRLPFLRALIMELIRVEDIHPVGVVRSARVDTEIQGYSIPSGTFIFPNFHAVHRDPRHWGPQPEVIRPEHWISSDGTFNPHHAGFIAFSAGQRNCPGQELALMQLFLFLGNLFQRYSFELPHGDSGNPKPYRLLLSRRT</sequence>
<keyword evidence="13 16" id="KW-0472">Membrane</keyword>
<name>A0A7T8JSC4_CALRO</name>
<dbReference type="GO" id="GO:0006805">
    <property type="term" value="P:xenobiotic metabolic process"/>
    <property type="evidence" value="ECO:0007669"/>
    <property type="project" value="TreeGrafter"/>
</dbReference>
<dbReference type="EMBL" id="CP045910">
    <property type="protein sequence ID" value="QQP31421.1"/>
    <property type="molecule type" value="Genomic_DNA"/>
</dbReference>
<dbReference type="PANTHER" id="PTHR24300">
    <property type="entry name" value="CYTOCHROME P450 508A4-RELATED"/>
    <property type="match status" value="1"/>
</dbReference>
<feature type="binding site" description="axial binding residue" evidence="14">
    <location>
        <position position="460"/>
    </location>
    <ligand>
        <name>heme</name>
        <dbReference type="ChEBI" id="CHEBI:30413"/>
    </ligand>
    <ligandPart>
        <name>Fe</name>
        <dbReference type="ChEBI" id="CHEBI:18248"/>
    </ligandPart>
</feature>
<dbReference type="InterPro" id="IPR050182">
    <property type="entry name" value="Cytochrome_P450_fam2"/>
</dbReference>
<evidence type="ECO:0000256" key="1">
    <source>
        <dbReference type="ARBA" id="ARBA00001971"/>
    </source>
</evidence>
<evidence type="ECO:0000256" key="3">
    <source>
        <dbReference type="ARBA" id="ARBA00004174"/>
    </source>
</evidence>
<feature type="non-terminal residue" evidence="17">
    <location>
        <position position="1"/>
    </location>
</feature>
<dbReference type="GO" id="GO:0020037">
    <property type="term" value="F:heme binding"/>
    <property type="evidence" value="ECO:0007669"/>
    <property type="project" value="InterPro"/>
</dbReference>
<comment type="subcellular location">
    <subcellularLocation>
        <location evidence="4">Endoplasmic reticulum membrane</location>
        <topology evidence="4">Peripheral membrane protein</topology>
    </subcellularLocation>
    <subcellularLocation>
        <location evidence="3">Microsome membrane</location>
        <topology evidence="3">Peripheral membrane protein</topology>
    </subcellularLocation>
</comment>
<evidence type="ECO:0000256" key="8">
    <source>
        <dbReference type="ARBA" id="ARBA00022824"/>
    </source>
</evidence>
<organism evidence="17 18">
    <name type="scientific">Caligus rogercresseyi</name>
    <name type="common">Sea louse</name>
    <dbReference type="NCBI Taxonomy" id="217165"/>
    <lineage>
        <taxon>Eukaryota</taxon>
        <taxon>Metazoa</taxon>
        <taxon>Ecdysozoa</taxon>
        <taxon>Arthropoda</taxon>
        <taxon>Crustacea</taxon>
        <taxon>Multicrustacea</taxon>
        <taxon>Hexanauplia</taxon>
        <taxon>Copepoda</taxon>
        <taxon>Siphonostomatoida</taxon>
        <taxon>Caligidae</taxon>
        <taxon>Caligus</taxon>
    </lineage>
</organism>
<dbReference type="InterPro" id="IPR002401">
    <property type="entry name" value="Cyt_P450_E_grp-I"/>
</dbReference>